<accession>A0A2Z6G8L7</accession>
<evidence type="ECO:0000256" key="2">
    <source>
        <dbReference type="ARBA" id="ARBA00021549"/>
    </source>
</evidence>
<evidence type="ECO:0000256" key="11">
    <source>
        <dbReference type="SAM" id="Phobius"/>
    </source>
</evidence>
<dbReference type="EMBL" id="AP018738">
    <property type="protein sequence ID" value="BBE49745.1"/>
    <property type="molecule type" value="Genomic_DNA"/>
</dbReference>
<keyword evidence="3" id="KW-1003">Cell membrane</keyword>
<keyword evidence="5" id="KW-0997">Cell inner membrane</keyword>
<dbReference type="Pfam" id="PF12019">
    <property type="entry name" value="GspH"/>
    <property type="match status" value="1"/>
</dbReference>
<proteinExistence type="inferred from homology"/>
<comment type="similarity">
    <text evidence="9">Belongs to the GSP H family.</text>
</comment>
<dbReference type="PROSITE" id="PS00409">
    <property type="entry name" value="PROKAR_NTER_METHYL"/>
    <property type="match status" value="1"/>
</dbReference>
<evidence type="ECO:0000259" key="12">
    <source>
        <dbReference type="Pfam" id="PF12019"/>
    </source>
</evidence>
<dbReference type="Proteomes" id="UP000033070">
    <property type="component" value="Chromosome"/>
</dbReference>
<feature type="transmembrane region" description="Helical" evidence="11">
    <location>
        <begin position="6"/>
        <end position="28"/>
    </location>
</feature>
<dbReference type="GO" id="GO:0005886">
    <property type="term" value="C:plasma membrane"/>
    <property type="evidence" value="ECO:0007669"/>
    <property type="project" value="UniProtKB-SubCell"/>
</dbReference>
<protein>
    <recommendedName>
        <fullName evidence="2">Type II secretion system protein H</fullName>
    </recommendedName>
    <alternativeName>
        <fullName evidence="10">General secretion pathway protein H</fullName>
    </alternativeName>
</protein>
<comment type="subcellular location">
    <subcellularLocation>
        <location evidence="1">Cell inner membrane</location>
        <topology evidence="1">Single-pass membrane protein</topology>
    </subcellularLocation>
</comment>
<name>A0A2Z6G8L7_9PROT</name>
<dbReference type="GO" id="GO:0015627">
    <property type="term" value="C:type II protein secretion system complex"/>
    <property type="evidence" value="ECO:0007669"/>
    <property type="project" value="InterPro"/>
</dbReference>
<dbReference type="RefSeq" id="WP_062625790.1">
    <property type="nucleotide sequence ID" value="NZ_AP018738.1"/>
</dbReference>
<evidence type="ECO:0000256" key="7">
    <source>
        <dbReference type="ARBA" id="ARBA00022989"/>
    </source>
</evidence>
<evidence type="ECO:0000256" key="9">
    <source>
        <dbReference type="ARBA" id="ARBA00025772"/>
    </source>
</evidence>
<dbReference type="Pfam" id="PF07963">
    <property type="entry name" value="N_methyl"/>
    <property type="match status" value="1"/>
</dbReference>
<dbReference type="STRING" id="1188319.OYT1_00583"/>
<keyword evidence="14" id="KW-1185">Reference proteome</keyword>
<evidence type="ECO:0000256" key="8">
    <source>
        <dbReference type="ARBA" id="ARBA00023136"/>
    </source>
</evidence>
<dbReference type="InterPro" id="IPR022346">
    <property type="entry name" value="T2SS_GspH"/>
</dbReference>
<feature type="domain" description="General secretion pathway GspH" evidence="12">
    <location>
        <begin position="43"/>
        <end position="136"/>
    </location>
</feature>
<keyword evidence="4" id="KW-0488">Methylation</keyword>
<evidence type="ECO:0000256" key="3">
    <source>
        <dbReference type="ARBA" id="ARBA00022475"/>
    </source>
</evidence>
<evidence type="ECO:0000256" key="1">
    <source>
        <dbReference type="ARBA" id="ARBA00004377"/>
    </source>
</evidence>
<dbReference type="NCBIfam" id="TIGR02532">
    <property type="entry name" value="IV_pilin_GFxxxE"/>
    <property type="match status" value="1"/>
</dbReference>
<dbReference type="GO" id="GO:0015628">
    <property type="term" value="P:protein secretion by the type II secretion system"/>
    <property type="evidence" value="ECO:0007669"/>
    <property type="project" value="InterPro"/>
</dbReference>
<dbReference type="Gene3D" id="3.30.700.10">
    <property type="entry name" value="Glycoprotein, Type 4 Pilin"/>
    <property type="match status" value="1"/>
</dbReference>
<organism evidence="13 14">
    <name type="scientific">Ferriphaselus amnicola</name>
    <dbReference type="NCBI Taxonomy" id="1188319"/>
    <lineage>
        <taxon>Bacteria</taxon>
        <taxon>Pseudomonadati</taxon>
        <taxon>Pseudomonadota</taxon>
        <taxon>Betaproteobacteria</taxon>
        <taxon>Nitrosomonadales</taxon>
        <taxon>Gallionellaceae</taxon>
        <taxon>Ferriphaselus</taxon>
    </lineage>
</organism>
<gene>
    <name evidence="13" type="ORF">OYT1_ch0170</name>
</gene>
<dbReference type="InterPro" id="IPR045584">
    <property type="entry name" value="Pilin-like"/>
</dbReference>
<keyword evidence="8 11" id="KW-0472">Membrane</keyword>
<dbReference type="AlphaFoldDB" id="A0A2Z6G8L7"/>
<evidence type="ECO:0000256" key="5">
    <source>
        <dbReference type="ARBA" id="ARBA00022519"/>
    </source>
</evidence>
<reference evidence="13 14" key="1">
    <citation type="submission" date="2018-06" db="EMBL/GenBank/DDBJ databases">
        <title>OYT1 Genome Sequencing.</title>
        <authorList>
            <person name="Kato S."/>
            <person name="Itoh T."/>
            <person name="Ohkuma M."/>
        </authorList>
    </citation>
    <scope>NUCLEOTIDE SEQUENCE [LARGE SCALE GENOMIC DNA]</scope>
    <source>
        <strain evidence="13 14">OYT1</strain>
    </source>
</reference>
<keyword evidence="7 11" id="KW-1133">Transmembrane helix</keyword>
<evidence type="ECO:0000313" key="14">
    <source>
        <dbReference type="Proteomes" id="UP000033070"/>
    </source>
</evidence>
<dbReference type="InterPro" id="IPR012902">
    <property type="entry name" value="N_methyl_site"/>
</dbReference>
<keyword evidence="6 11" id="KW-0812">Transmembrane</keyword>
<sequence>MKTSQGFTLVELMIAVAIVAIMSVMAISSMSHMMANNKISQTTQTIAQSLRVARSRAMELSSDVTVIIDSTSVLSQVQNGAAGAIRTALPLGVNVSGTAKFVFNSYGMASTAGTVSIASTSSQKVTPRTVVVSPLGQVIQ</sequence>
<evidence type="ECO:0000256" key="4">
    <source>
        <dbReference type="ARBA" id="ARBA00022481"/>
    </source>
</evidence>
<evidence type="ECO:0000256" key="6">
    <source>
        <dbReference type="ARBA" id="ARBA00022692"/>
    </source>
</evidence>
<evidence type="ECO:0000313" key="13">
    <source>
        <dbReference type="EMBL" id="BBE49745.1"/>
    </source>
</evidence>
<dbReference type="SUPFAM" id="SSF54523">
    <property type="entry name" value="Pili subunits"/>
    <property type="match status" value="1"/>
</dbReference>
<evidence type="ECO:0000256" key="10">
    <source>
        <dbReference type="ARBA" id="ARBA00030775"/>
    </source>
</evidence>
<dbReference type="KEGG" id="fam:OYT1_ch0170"/>